<accession>A0A2D0L9W2</accession>
<evidence type="ECO:0000256" key="4">
    <source>
        <dbReference type="ARBA" id="ARBA00023139"/>
    </source>
</evidence>
<evidence type="ECO:0000259" key="7">
    <source>
        <dbReference type="Pfam" id="PF05433"/>
    </source>
</evidence>
<feature type="signal peptide" evidence="6">
    <location>
        <begin position="1"/>
        <end position="19"/>
    </location>
</feature>
<dbReference type="InterPro" id="IPR008816">
    <property type="entry name" value="Gly_zipper_2TM_dom"/>
</dbReference>
<reference evidence="8 9" key="1">
    <citation type="journal article" date="2017" name="Nat. Microbiol.">
        <title>Natural product diversity associated with the nematode symbionts Photorhabdus and Xenorhabdus.</title>
        <authorList>
            <person name="Tobias N.J."/>
            <person name="Wolff H."/>
            <person name="Djahanschiri B."/>
            <person name="Grundmann F."/>
            <person name="Kronenwerth M."/>
            <person name="Shi Y.M."/>
            <person name="Simonyi S."/>
            <person name="Grun P."/>
            <person name="Shapiro-Ilan D."/>
            <person name="Pidot S.J."/>
            <person name="Stinear T.P."/>
            <person name="Ebersberger I."/>
            <person name="Bode H.B."/>
        </authorList>
    </citation>
    <scope>NUCLEOTIDE SEQUENCE [LARGE SCALE GENOMIC DNA]</scope>
    <source>
        <strain evidence="8 9">DSM 17907</strain>
    </source>
</reference>
<evidence type="ECO:0000313" key="8">
    <source>
        <dbReference type="EMBL" id="PHM72471.1"/>
    </source>
</evidence>
<evidence type="ECO:0000256" key="3">
    <source>
        <dbReference type="ARBA" id="ARBA00023136"/>
    </source>
</evidence>
<keyword evidence="2 6" id="KW-0732">Signal</keyword>
<gene>
    <name evidence="8" type="ORF">Xkoz_02423</name>
</gene>
<name>A0A2D0L9W2_9GAMM</name>
<organism evidence="8 9">
    <name type="scientific">Xenorhabdus kozodoii</name>
    <dbReference type="NCBI Taxonomy" id="351676"/>
    <lineage>
        <taxon>Bacteria</taxon>
        <taxon>Pseudomonadati</taxon>
        <taxon>Pseudomonadota</taxon>
        <taxon>Gammaproteobacteria</taxon>
        <taxon>Enterobacterales</taxon>
        <taxon>Morganellaceae</taxon>
        <taxon>Xenorhabdus</taxon>
    </lineage>
</organism>
<dbReference type="Proteomes" id="UP000221101">
    <property type="component" value="Unassembled WGS sequence"/>
</dbReference>
<dbReference type="GO" id="GO:0009279">
    <property type="term" value="C:cell outer membrane"/>
    <property type="evidence" value="ECO:0007669"/>
    <property type="project" value="UniProtKB-SubCell"/>
</dbReference>
<dbReference type="AlphaFoldDB" id="A0A2D0L9W2"/>
<keyword evidence="5" id="KW-0449">Lipoprotein</keyword>
<comment type="caution">
    <text evidence="8">The sequence shown here is derived from an EMBL/GenBank/DDBJ whole genome shotgun (WGS) entry which is preliminary data.</text>
</comment>
<dbReference type="EMBL" id="NJCX01000016">
    <property type="protein sequence ID" value="PHM72471.1"/>
    <property type="molecule type" value="Genomic_DNA"/>
</dbReference>
<dbReference type="PROSITE" id="PS51257">
    <property type="entry name" value="PROKAR_LIPOPROTEIN"/>
    <property type="match status" value="1"/>
</dbReference>
<dbReference type="Pfam" id="PF05433">
    <property type="entry name" value="Rick_17kDa_Anti"/>
    <property type="match status" value="1"/>
</dbReference>
<dbReference type="InterPro" id="IPR051407">
    <property type="entry name" value="Bact_OM_lipoprot/Surf_antigen"/>
</dbReference>
<dbReference type="PANTHER" id="PTHR35603">
    <property type="match status" value="1"/>
</dbReference>
<keyword evidence="3" id="KW-0472">Membrane</keyword>
<evidence type="ECO:0000313" key="9">
    <source>
        <dbReference type="Proteomes" id="UP000221101"/>
    </source>
</evidence>
<feature type="chain" id="PRO_5012497231" evidence="6">
    <location>
        <begin position="20"/>
        <end position="157"/>
    </location>
</feature>
<evidence type="ECO:0000256" key="2">
    <source>
        <dbReference type="ARBA" id="ARBA00022729"/>
    </source>
</evidence>
<proteinExistence type="predicted"/>
<dbReference type="OrthoDB" id="5298161at2"/>
<keyword evidence="9" id="KW-1185">Reference proteome</keyword>
<evidence type="ECO:0000256" key="6">
    <source>
        <dbReference type="SAM" id="SignalP"/>
    </source>
</evidence>
<protein>
    <submittedName>
        <fullName evidence="8">Membrane protein</fullName>
    </submittedName>
</protein>
<dbReference type="RefSeq" id="WP_099142398.1">
    <property type="nucleotide sequence ID" value="NZ_CAWNOR010000049.1"/>
</dbReference>
<dbReference type="PANTHER" id="PTHR35603:SF1">
    <property type="entry name" value="OUTER MEMBRANE LIPOPROTEIN SLYB"/>
    <property type="match status" value="1"/>
</dbReference>
<evidence type="ECO:0000256" key="5">
    <source>
        <dbReference type="ARBA" id="ARBA00023288"/>
    </source>
</evidence>
<sequence length="157" mass="15898">MLKRFLVGAVVVTTLSGCADMGALSGDTYSVGQAKQAQTVTYGTILSVRPVTIKGKQSGDPNMLGLIGGAVLGGLLGNTVGDGSGQRLATAAGALAGGLAGQKIEGAIDQTKGVELEIRMDSGRNIIVVQKLDSLVFNKGQRVRIANSGDSLTVSPL</sequence>
<keyword evidence="4" id="KW-0564">Palmitate</keyword>
<feature type="domain" description="Glycine zipper 2TM" evidence="7">
    <location>
        <begin position="64"/>
        <end position="105"/>
    </location>
</feature>
<evidence type="ECO:0000256" key="1">
    <source>
        <dbReference type="ARBA" id="ARBA00004459"/>
    </source>
</evidence>
<comment type="subcellular location">
    <subcellularLocation>
        <location evidence="1">Cell outer membrane</location>
        <topology evidence="1">Lipid-anchor</topology>
    </subcellularLocation>
</comment>